<dbReference type="InterPro" id="IPR003151">
    <property type="entry name" value="PIK-rel_kinase_FAT"/>
</dbReference>
<accession>A0A183CYM0</accession>
<reference evidence="2" key="1">
    <citation type="submission" date="2016-06" db="UniProtKB">
        <authorList>
            <consortium name="WormBaseParasite"/>
        </authorList>
    </citation>
    <scope>IDENTIFICATION</scope>
</reference>
<dbReference type="Pfam" id="PF02259">
    <property type="entry name" value="FAT"/>
    <property type="match status" value="1"/>
</dbReference>
<name>A0A183CYM0_9BILA</name>
<evidence type="ECO:0000259" key="1">
    <source>
        <dbReference type="Pfam" id="PF02259"/>
    </source>
</evidence>
<dbReference type="AlphaFoldDB" id="A0A183CYM0"/>
<organism evidence="2">
    <name type="scientific">Gongylonema pulchrum</name>
    <dbReference type="NCBI Taxonomy" id="637853"/>
    <lineage>
        <taxon>Eukaryota</taxon>
        <taxon>Metazoa</taxon>
        <taxon>Ecdysozoa</taxon>
        <taxon>Nematoda</taxon>
        <taxon>Chromadorea</taxon>
        <taxon>Rhabditida</taxon>
        <taxon>Spirurina</taxon>
        <taxon>Spiruromorpha</taxon>
        <taxon>Spiruroidea</taxon>
        <taxon>Gongylonematidae</taxon>
        <taxon>Gongylonema</taxon>
    </lineage>
</organism>
<dbReference type="WBParaSite" id="GPUH_0000156501-mRNA-1">
    <property type="protein sequence ID" value="GPUH_0000156501-mRNA-1"/>
    <property type="gene ID" value="GPUH_0000156501"/>
</dbReference>
<sequence length="360" mass="40470">LSDVDGVAGAFETIRSCAEPTINDRILSLEADGNYWDALPLYEHSSNVKLSYVKCLLRLNEPRLALNEISESLTNDSDLLEKLRSCQIEATWRLQQWDNLTKLVNTKPELATCGATYAGVICSLKNRQFDSMDDFLGKARTRLVNALAAMTIEDSDTYTQAYKYVTQLHVLSEIEDAKASLKLQDDHEILSPEELIKQLNIWQNRASRAVQCTSILEPILNARRSLLSLLEGGIGRAPFCDLLLQSCRLARHDGHLQVAWSYLSQAKAMNVNQFEVEMEEARYLFQKGSQVQAIQILSNLLKRKFPSKLQQMKAICDSGKKFSGSGRCSGDLKKALEKEPKEENENFVKVCSVMHFSAAV</sequence>
<proteinExistence type="predicted"/>
<evidence type="ECO:0000313" key="2">
    <source>
        <dbReference type="WBParaSite" id="GPUH_0000156501-mRNA-1"/>
    </source>
</evidence>
<feature type="domain" description="PIK-related kinase FAT" evidence="1">
    <location>
        <begin position="87"/>
        <end position="332"/>
    </location>
</feature>
<protein>
    <submittedName>
        <fullName evidence="2">FAT domain-containing protein</fullName>
    </submittedName>
</protein>